<evidence type="ECO:0000256" key="5">
    <source>
        <dbReference type="SAM" id="Coils"/>
    </source>
</evidence>
<accession>A0ABU6Y618</accession>
<evidence type="ECO:0000256" key="4">
    <source>
        <dbReference type="PROSITE-ProRule" id="PRU01343"/>
    </source>
</evidence>
<keyword evidence="2 4" id="KW-0863">Zinc-finger</keyword>
<dbReference type="PANTHER" id="PTHR33248">
    <property type="entry name" value="ZINC ION-BINDING PROTEIN"/>
    <property type="match status" value="1"/>
</dbReference>
<evidence type="ECO:0000256" key="3">
    <source>
        <dbReference type="ARBA" id="ARBA00022833"/>
    </source>
</evidence>
<feature type="domain" description="GRF-type" evidence="6">
    <location>
        <begin position="42"/>
        <end position="84"/>
    </location>
</feature>
<organism evidence="7 8">
    <name type="scientific">Stylosanthes scabra</name>
    <dbReference type="NCBI Taxonomy" id="79078"/>
    <lineage>
        <taxon>Eukaryota</taxon>
        <taxon>Viridiplantae</taxon>
        <taxon>Streptophyta</taxon>
        <taxon>Embryophyta</taxon>
        <taxon>Tracheophyta</taxon>
        <taxon>Spermatophyta</taxon>
        <taxon>Magnoliopsida</taxon>
        <taxon>eudicotyledons</taxon>
        <taxon>Gunneridae</taxon>
        <taxon>Pentapetalae</taxon>
        <taxon>rosids</taxon>
        <taxon>fabids</taxon>
        <taxon>Fabales</taxon>
        <taxon>Fabaceae</taxon>
        <taxon>Papilionoideae</taxon>
        <taxon>50 kb inversion clade</taxon>
        <taxon>dalbergioids sensu lato</taxon>
        <taxon>Dalbergieae</taxon>
        <taxon>Pterocarpus clade</taxon>
        <taxon>Stylosanthes</taxon>
    </lineage>
</organism>
<dbReference type="Pfam" id="PF06839">
    <property type="entry name" value="Zn_ribbon_GRF"/>
    <property type="match status" value="1"/>
</dbReference>
<name>A0ABU6Y618_9FABA</name>
<evidence type="ECO:0000256" key="1">
    <source>
        <dbReference type="ARBA" id="ARBA00022723"/>
    </source>
</evidence>
<evidence type="ECO:0000259" key="6">
    <source>
        <dbReference type="PROSITE" id="PS51999"/>
    </source>
</evidence>
<protein>
    <recommendedName>
        <fullName evidence="6">GRF-type domain-containing protein</fullName>
    </recommendedName>
</protein>
<evidence type="ECO:0000313" key="7">
    <source>
        <dbReference type="EMBL" id="MED6204168.1"/>
    </source>
</evidence>
<reference evidence="7 8" key="1">
    <citation type="journal article" date="2023" name="Plants (Basel)">
        <title>Bridging the Gap: Combining Genomics and Transcriptomics Approaches to Understand Stylosanthes scabra, an Orphan Legume from the Brazilian Caatinga.</title>
        <authorList>
            <person name="Ferreira-Neto J.R.C."/>
            <person name="da Silva M.D."/>
            <person name="Binneck E."/>
            <person name="de Melo N.F."/>
            <person name="da Silva R.H."/>
            <person name="de Melo A.L.T.M."/>
            <person name="Pandolfi V."/>
            <person name="Bustamante F.O."/>
            <person name="Brasileiro-Vidal A.C."/>
            <person name="Benko-Iseppon A.M."/>
        </authorList>
    </citation>
    <scope>NUCLEOTIDE SEQUENCE [LARGE SCALE GENOMIC DNA]</scope>
    <source>
        <tissue evidence="7">Leaves</tissue>
    </source>
</reference>
<comment type="caution">
    <text evidence="7">The sequence shown here is derived from an EMBL/GenBank/DDBJ whole genome shotgun (WGS) entry which is preliminary data.</text>
</comment>
<evidence type="ECO:0000256" key="2">
    <source>
        <dbReference type="ARBA" id="ARBA00022771"/>
    </source>
</evidence>
<keyword evidence="1" id="KW-0479">Metal-binding</keyword>
<keyword evidence="5" id="KW-0175">Coiled coil</keyword>
<dbReference type="EMBL" id="JASCZI010241669">
    <property type="protein sequence ID" value="MED6204168.1"/>
    <property type="molecule type" value="Genomic_DNA"/>
</dbReference>
<dbReference type="Proteomes" id="UP001341840">
    <property type="component" value="Unassembled WGS sequence"/>
</dbReference>
<dbReference type="InterPro" id="IPR010666">
    <property type="entry name" value="Znf_GRF"/>
</dbReference>
<evidence type="ECO:0000313" key="8">
    <source>
        <dbReference type="Proteomes" id="UP001341840"/>
    </source>
</evidence>
<dbReference type="PROSITE" id="PS51999">
    <property type="entry name" value="ZF_GRF"/>
    <property type="match status" value="1"/>
</dbReference>
<keyword evidence="8" id="KW-1185">Reference proteome</keyword>
<feature type="coiled-coil region" evidence="5">
    <location>
        <begin position="86"/>
        <end position="113"/>
    </location>
</feature>
<gene>
    <name evidence="7" type="ORF">PIB30_006584</name>
</gene>
<keyword evidence="3" id="KW-0862">Zinc</keyword>
<sequence length="127" mass="14223">MQSQFLAAAVPAIIVRGSLLLTITALCSILLCHLTSGVGVVCHHGVRPVLRVARTKENHGRQFWGCAHYALQEPCEFFVWADSGLEQEEENEKLKLRRKVANLKMRVKRAERMKNVAVLFALVGWVG</sequence>
<proteinExistence type="predicted"/>